<protein>
    <submittedName>
        <fullName evidence="4">HTH domain protein</fullName>
    </submittedName>
</protein>
<evidence type="ECO:0000259" key="3">
    <source>
        <dbReference type="Pfam" id="PF08279"/>
    </source>
</evidence>
<dbReference type="Pfam" id="PF08279">
    <property type="entry name" value="HTH_11"/>
    <property type="match status" value="1"/>
</dbReference>
<feature type="binding site" evidence="1">
    <location>
        <position position="83"/>
    </location>
    <ligand>
        <name>Ni(2+)</name>
        <dbReference type="ChEBI" id="CHEBI:49786"/>
    </ligand>
</feature>
<feature type="binding site" evidence="1">
    <location>
        <position position="144"/>
    </location>
    <ligand>
        <name>Ni(2+)</name>
        <dbReference type="ChEBI" id="CHEBI:49786"/>
    </ligand>
</feature>
<dbReference type="RefSeq" id="WP_006598433.1">
    <property type="nucleotide sequence ID" value="NZ_GL622359.1"/>
</dbReference>
<dbReference type="Gene3D" id="3.30.1340.20">
    <property type="entry name" value="3H domain"/>
    <property type="match status" value="1"/>
</dbReference>
<dbReference type="eggNOG" id="COG1827">
    <property type="taxonomic scope" value="Bacteria"/>
</dbReference>
<sequence>MKGKERRQHIYYLLSGSAKPLPGAILAQKTGVSRQVVVQDIALMRADGIDILSTHRGYCLRQAALTASRVFKVNHSDEQTEEELTTIVDLGGKVEDVFVFHRVYGVLRAPLPIRSRRDIHIYLSHITPGPSTLLKNTTAGYHYHTVTAESEEILDLIQEALTEKGFLAKLQDYEPVDFWHENATG</sequence>
<dbReference type="InterPro" id="IPR036390">
    <property type="entry name" value="WH_DNA-bd_sf"/>
</dbReference>
<proteinExistence type="predicted"/>
<dbReference type="InterPro" id="IPR004173">
    <property type="entry name" value="3H_domain"/>
</dbReference>
<dbReference type="AlphaFoldDB" id="E6MG76"/>
<dbReference type="InterPro" id="IPR036388">
    <property type="entry name" value="WH-like_DNA-bd_sf"/>
</dbReference>
<accession>E6MG76</accession>
<dbReference type="SUPFAM" id="SSF46785">
    <property type="entry name" value="Winged helix' DNA-binding domain"/>
    <property type="match status" value="1"/>
</dbReference>
<dbReference type="Gene3D" id="1.10.10.10">
    <property type="entry name" value="Winged helix-like DNA-binding domain superfamily/Winged helix DNA-binding domain"/>
    <property type="match status" value="1"/>
</dbReference>
<evidence type="ECO:0000256" key="1">
    <source>
        <dbReference type="PIRSR" id="PIRSR037847-1"/>
    </source>
</evidence>
<dbReference type="SUPFAM" id="SSF75500">
    <property type="entry name" value="Putative transcriptional regulator TM1602, C-terminal domain"/>
    <property type="match status" value="1"/>
</dbReference>
<dbReference type="Proteomes" id="UP000004754">
    <property type="component" value="Unassembled WGS sequence"/>
</dbReference>
<feature type="binding site" evidence="1">
    <location>
        <position position="142"/>
    </location>
    <ligand>
        <name>Ni(2+)</name>
        <dbReference type="ChEBI" id="CHEBI:49786"/>
    </ligand>
</feature>
<feature type="binding site" evidence="1">
    <location>
        <position position="75"/>
    </location>
    <ligand>
        <name>Ni(2+)</name>
        <dbReference type="ChEBI" id="CHEBI:49786"/>
    </ligand>
</feature>
<evidence type="ECO:0000313" key="5">
    <source>
        <dbReference type="Proteomes" id="UP000004754"/>
    </source>
</evidence>
<reference evidence="4 5" key="1">
    <citation type="submission" date="2010-12" db="EMBL/GenBank/DDBJ databases">
        <authorList>
            <person name="Muzny D."/>
            <person name="Qin X."/>
            <person name="Deng J."/>
            <person name="Jiang H."/>
            <person name="Liu Y."/>
            <person name="Qu J."/>
            <person name="Song X.-Z."/>
            <person name="Zhang L."/>
            <person name="Thornton R."/>
            <person name="Coyle M."/>
            <person name="Francisco L."/>
            <person name="Jackson L."/>
            <person name="Javaid M."/>
            <person name="Korchina V."/>
            <person name="Kovar C."/>
            <person name="Mata R."/>
            <person name="Mathew T."/>
            <person name="Ngo R."/>
            <person name="Nguyen L."/>
            <person name="Nguyen N."/>
            <person name="Okwuonu G."/>
            <person name="Ongeri F."/>
            <person name="Pham C."/>
            <person name="Simmons D."/>
            <person name="Wilczek-Boney K."/>
            <person name="Hale W."/>
            <person name="Jakkamsetti A."/>
            <person name="Pham P."/>
            <person name="Ruth R."/>
            <person name="San Lucas F."/>
            <person name="Warren J."/>
            <person name="Zhang J."/>
            <person name="Zhao Z."/>
            <person name="Zhou C."/>
            <person name="Zhu D."/>
            <person name="Lee S."/>
            <person name="Bess C."/>
            <person name="Blankenburg K."/>
            <person name="Forbes L."/>
            <person name="Fu Q."/>
            <person name="Gubbala S."/>
            <person name="Hirani K."/>
            <person name="Jayaseelan J.C."/>
            <person name="Lara F."/>
            <person name="Munidasa M."/>
            <person name="Palculict T."/>
            <person name="Patil S."/>
            <person name="Pu L.-L."/>
            <person name="Saada N."/>
            <person name="Tang L."/>
            <person name="Weissenberger G."/>
            <person name="Zhu Y."/>
            <person name="Hemphill L."/>
            <person name="Shang Y."/>
            <person name="Youmans B."/>
            <person name="Ayvaz T."/>
            <person name="Ross M."/>
            <person name="Santibanez J."/>
            <person name="Aqrawi P."/>
            <person name="Gross S."/>
            <person name="Joshi V."/>
            <person name="Fowler G."/>
            <person name="Nazareth L."/>
            <person name="Reid J."/>
            <person name="Worley K."/>
            <person name="Petrosino J."/>
            <person name="Highlander S."/>
            <person name="Gibbs R."/>
        </authorList>
    </citation>
    <scope>NUCLEOTIDE SEQUENCE [LARGE SCALE GENOMIC DNA]</scope>
    <source>
        <strain evidence="4 5">ATCC 23263</strain>
    </source>
</reference>
<dbReference type="PANTHER" id="PTHR40068:SF1">
    <property type="entry name" value="TRANSCRIPTION REPRESSOR NIAR-RELATED"/>
    <property type="match status" value="1"/>
</dbReference>
<organism evidence="4 5">
    <name type="scientific">Pseudoramibacter alactolyticus ATCC 23263</name>
    <dbReference type="NCBI Taxonomy" id="887929"/>
    <lineage>
        <taxon>Bacteria</taxon>
        <taxon>Bacillati</taxon>
        <taxon>Bacillota</taxon>
        <taxon>Clostridia</taxon>
        <taxon>Eubacteriales</taxon>
        <taxon>Eubacteriaceae</taxon>
        <taxon>Pseudoramibacter</taxon>
    </lineage>
</organism>
<dbReference type="InterPro" id="IPR035922">
    <property type="entry name" value="3H_dom_sf"/>
</dbReference>
<dbReference type="Pfam" id="PF02829">
    <property type="entry name" value="3H"/>
    <property type="match status" value="1"/>
</dbReference>
<keyword evidence="1" id="KW-0533">Nickel</keyword>
<feature type="domain" description="Helix-turn-helix type 11" evidence="3">
    <location>
        <begin position="6"/>
        <end position="58"/>
    </location>
</feature>
<dbReference type="EMBL" id="AEQN01000016">
    <property type="protein sequence ID" value="EFV01616.1"/>
    <property type="molecule type" value="Genomic_DNA"/>
</dbReference>
<comment type="caution">
    <text evidence="4">The sequence shown here is derived from an EMBL/GenBank/DDBJ whole genome shotgun (WGS) entry which is preliminary data.</text>
</comment>
<dbReference type="InterPro" id="IPR026043">
    <property type="entry name" value="NadR"/>
</dbReference>
<dbReference type="PANTHER" id="PTHR40068">
    <property type="entry name" value="TRANSCRIPTION REPRESSOR NIAR-RELATED"/>
    <property type="match status" value="1"/>
</dbReference>
<evidence type="ECO:0000259" key="2">
    <source>
        <dbReference type="Pfam" id="PF02829"/>
    </source>
</evidence>
<gene>
    <name evidence="4" type="ORF">HMP0721_1009</name>
</gene>
<dbReference type="OrthoDB" id="9792661at2"/>
<feature type="domain" description="3H" evidence="2">
    <location>
        <begin position="72"/>
        <end position="167"/>
    </location>
</feature>
<dbReference type="InterPro" id="IPR013196">
    <property type="entry name" value="HTH_11"/>
</dbReference>
<name>E6MG76_9FIRM</name>
<dbReference type="GO" id="GO:0046872">
    <property type="term" value="F:metal ion binding"/>
    <property type="evidence" value="ECO:0007669"/>
    <property type="project" value="UniProtKB-KW"/>
</dbReference>
<keyword evidence="1" id="KW-0479">Metal-binding</keyword>
<dbReference type="STRING" id="887929.HMP0721_1009"/>
<dbReference type="HOGENOM" id="CLU_108798_0_0_9"/>
<keyword evidence="5" id="KW-1185">Reference proteome</keyword>
<evidence type="ECO:0000313" key="4">
    <source>
        <dbReference type="EMBL" id="EFV01616.1"/>
    </source>
</evidence>
<dbReference type="PIRSF" id="PIRSF037847">
    <property type="entry name" value="NiaR"/>
    <property type="match status" value="1"/>
</dbReference>